<name>A0A5C3QWT4_9AGAR</name>
<dbReference type="GO" id="GO:0005634">
    <property type="term" value="C:nucleus"/>
    <property type="evidence" value="ECO:0007669"/>
    <property type="project" value="UniProtKB-SubCell"/>
</dbReference>
<evidence type="ECO:0000256" key="1">
    <source>
        <dbReference type="ARBA" id="ARBA00004123"/>
    </source>
</evidence>
<sequence>MDISPILNLSRPGKSEDEDSKKDTKPIRTLNRVPRACNACRKQKMRCEGADNPPCRRCKNTGLECLFEKPSREATLTGEAGLERMRNLEGHVADIKNHQLAMADTLNEIYSFIRGGALNARSPHALHAYNHSPAMQSMATPPASTPIATDYRGHRGSMHSVDYSQPSDIQSSGSSHSGQQAPLLPPFSSLQAAPRHHSSDPNKEMPRFLNAPPPGSKRAAAPSNNPSAHSSDVEEDGEGLPSSGLVAPWEVLRGLADVAVEQAARENGDSSEPASRAPSPGRHRTKRRKTNHGKNARSVFFPDVVTKEIISEVEARQLFQIFYSGCSTFLSVFDANVDTYEALHERSPFAVNAICTVAVLVRDGSGRRSETYRKCLEEVQTMARGTLFSPVSRIEAVQAMILVSGWSENGWLSGGHAVRMALELSMHRAWPRLVRRMNAGKASDSAEDRELVVASRTWFTLYLFEHQLSYGTGRLAILKDDESIWDCRRILQHPLAIEDDMRLVSSVELMAVRERLHNRLTPFDTVIDDNVITMLNSAHEEFRIWFATWDKVFSHKYVDSAFYRQSLHIQHIHCELFHNAVALRGMHGPEDVHKMSKLQRELAIKTIHAAVQALDLTVNSPAYTDGFRYAVHYTHATVTFASSLLLRLTKLFPEEVDVNDIRAKVERLAVMLSQVSGKRYALTLQLMLERSQKRHSNSRSPTFAREGYPVANHTHDNNGMVMPHHQHNHQSQQPFSPTYDTHHHQYPPALPHSSNDVFAHNDPRFVGAPQHAVDAEQIWQSFQTIGREQLPIWLNDHNLGGSSFVQQGMNAYFVPPEYLPAAPQIW</sequence>
<feature type="region of interest" description="Disordered" evidence="7">
    <location>
        <begin position="724"/>
        <end position="746"/>
    </location>
</feature>
<evidence type="ECO:0000259" key="8">
    <source>
        <dbReference type="PROSITE" id="PS50048"/>
    </source>
</evidence>
<organism evidence="9 10">
    <name type="scientific">Pterulicium gracile</name>
    <dbReference type="NCBI Taxonomy" id="1884261"/>
    <lineage>
        <taxon>Eukaryota</taxon>
        <taxon>Fungi</taxon>
        <taxon>Dikarya</taxon>
        <taxon>Basidiomycota</taxon>
        <taxon>Agaricomycotina</taxon>
        <taxon>Agaricomycetes</taxon>
        <taxon>Agaricomycetidae</taxon>
        <taxon>Agaricales</taxon>
        <taxon>Pleurotineae</taxon>
        <taxon>Pterulaceae</taxon>
        <taxon>Pterulicium</taxon>
    </lineage>
</organism>
<keyword evidence="6" id="KW-0539">Nucleus</keyword>
<dbReference type="InterPro" id="IPR001138">
    <property type="entry name" value="Zn2Cys6_DnaBD"/>
</dbReference>
<reference evidence="9 10" key="1">
    <citation type="journal article" date="2019" name="Nat. Ecol. Evol.">
        <title>Megaphylogeny resolves global patterns of mushroom evolution.</title>
        <authorList>
            <person name="Varga T."/>
            <person name="Krizsan K."/>
            <person name="Foldi C."/>
            <person name="Dima B."/>
            <person name="Sanchez-Garcia M."/>
            <person name="Sanchez-Ramirez S."/>
            <person name="Szollosi G.J."/>
            <person name="Szarkandi J.G."/>
            <person name="Papp V."/>
            <person name="Albert L."/>
            <person name="Andreopoulos W."/>
            <person name="Angelini C."/>
            <person name="Antonin V."/>
            <person name="Barry K.W."/>
            <person name="Bougher N.L."/>
            <person name="Buchanan P."/>
            <person name="Buyck B."/>
            <person name="Bense V."/>
            <person name="Catcheside P."/>
            <person name="Chovatia M."/>
            <person name="Cooper J."/>
            <person name="Damon W."/>
            <person name="Desjardin D."/>
            <person name="Finy P."/>
            <person name="Geml J."/>
            <person name="Haridas S."/>
            <person name="Hughes K."/>
            <person name="Justo A."/>
            <person name="Karasinski D."/>
            <person name="Kautmanova I."/>
            <person name="Kiss B."/>
            <person name="Kocsube S."/>
            <person name="Kotiranta H."/>
            <person name="LaButti K.M."/>
            <person name="Lechner B.E."/>
            <person name="Liimatainen K."/>
            <person name="Lipzen A."/>
            <person name="Lukacs Z."/>
            <person name="Mihaltcheva S."/>
            <person name="Morgado L.N."/>
            <person name="Niskanen T."/>
            <person name="Noordeloos M.E."/>
            <person name="Ohm R.A."/>
            <person name="Ortiz-Santana B."/>
            <person name="Ovrebo C."/>
            <person name="Racz N."/>
            <person name="Riley R."/>
            <person name="Savchenko A."/>
            <person name="Shiryaev A."/>
            <person name="Soop K."/>
            <person name="Spirin V."/>
            <person name="Szebenyi C."/>
            <person name="Tomsovsky M."/>
            <person name="Tulloss R.E."/>
            <person name="Uehling J."/>
            <person name="Grigoriev I.V."/>
            <person name="Vagvolgyi C."/>
            <person name="Papp T."/>
            <person name="Martin F.M."/>
            <person name="Miettinen O."/>
            <person name="Hibbett D.S."/>
            <person name="Nagy L.G."/>
        </authorList>
    </citation>
    <scope>NUCLEOTIDE SEQUENCE [LARGE SCALE GENOMIC DNA]</scope>
    <source>
        <strain evidence="9 10">CBS 309.79</strain>
    </source>
</reference>
<proteinExistence type="predicted"/>
<dbReference type="InterPro" id="IPR036864">
    <property type="entry name" value="Zn2-C6_fun-type_DNA-bd_sf"/>
</dbReference>
<feature type="compositionally biased region" description="Basic residues" evidence="7">
    <location>
        <begin position="281"/>
        <end position="295"/>
    </location>
</feature>
<evidence type="ECO:0000313" key="9">
    <source>
        <dbReference type="EMBL" id="TFL06372.1"/>
    </source>
</evidence>
<feature type="region of interest" description="Disordered" evidence="7">
    <location>
        <begin position="1"/>
        <end position="28"/>
    </location>
</feature>
<dbReference type="SUPFAM" id="SSF57701">
    <property type="entry name" value="Zn2/Cys6 DNA-binding domain"/>
    <property type="match status" value="1"/>
</dbReference>
<dbReference type="Pfam" id="PF00172">
    <property type="entry name" value="Zn_clus"/>
    <property type="match status" value="1"/>
</dbReference>
<dbReference type="OrthoDB" id="4454541at2759"/>
<dbReference type="SMART" id="SM00066">
    <property type="entry name" value="GAL4"/>
    <property type="match status" value="1"/>
</dbReference>
<dbReference type="PANTHER" id="PTHR31845:SF17">
    <property type="entry name" value="ZN(II)2CYS6 TRANSCRIPTION FACTOR (EUROFUNG)"/>
    <property type="match status" value="1"/>
</dbReference>
<keyword evidence="3" id="KW-0805">Transcription regulation</keyword>
<evidence type="ECO:0000256" key="6">
    <source>
        <dbReference type="ARBA" id="ARBA00023242"/>
    </source>
</evidence>
<dbReference type="PROSITE" id="PS50048">
    <property type="entry name" value="ZN2_CY6_FUNGAL_2"/>
    <property type="match status" value="1"/>
</dbReference>
<feature type="region of interest" description="Disordered" evidence="7">
    <location>
        <begin position="263"/>
        <end position="295"/>
    </location>
</feature>
<feature type="compositionally biased region" description="Low complexity" evidence="7">
    <location>
        <begin position="164"/>
        <end position="180"/>
    </location>
</feature>
<dbReference type="GO" id="GO:0000976">
    <property type="term" value="F:transcription cis-regulatory region binding"/>
    <property type="evidence" value="ECO:0007669"/>
    <property type="project" value="TreeGrafter"/>
</dbReference>
<keyword evidence="5" id="KW-0804">Transcription</keyword>
<evidence type="ECO:0000256" key="5">
    <source>
        <dbReference type="ARBA" id="ARBA00023163"/>
    </source>
</evidence>
<dbReference type="AlphaFoldDB" id="A0A5C3QWT4"/>
<protein>
    <recommendedName>
        <fullName evidence="8">Zn(2)-C6 fungal-type domain-containing protein</fullName>
    </recommendedName>
</protein>
<dbReference type="PANTHER" id="PTHR31845">
    <property type="entry name" value="FINGER DOMAIN PROTEIN, PUTATIVE-RELATED"/>
    <property type="match status" value="1"/>
</dbReference>
<comment type="subcellular location">
    <subcellularLocation>
        <location evidence="1">Nucleus</location>
    </subcellularLocation>
</comment>
<keyword evidence="10" id="KW-1185">Reference proteome</keyword>
<dbReference type="STRING" id="1884261.A0A5C3QWT4"/>
<dbReference type="GO" id="GO:0008270">
    <property type="term" value="F:zinc ion binding"/>
    <property type="evidence" value="ECO:0007669"/>
    <property type="project" value="InterPro"/>
</dbReference>
<evidence type="ECO:0000313" key="10">
    <source>
        <dbReference type="Proteomes" id="UP000305067"/>
    </source>
</evidence>
<dbReference type="EMBL" id="ML178815">
    <property type="protein sequence ID" value="TFL06372.1"/>
    <property type="molecule type" value="Genomic_DNA"/>
</dbReference>
<feature type="domain" description="Zn(2)-C6 fungal-type" evidence="8">
    <location>
        <begin position="36"/>
        <end position="67"/>
    </location>
</feature>
<keyword evidence="2" id="KW-0479">Metal-binding</keyword>
<dbReference type="GO" id="GO:0006351">
    <property type="term" value="P:DNA-templated transcription"/>
    <property type="evidence" value="ECO:0007669"/>
    <property type="project" value="InterPro"/>
</dbReference>
<evidence type="ECO:0000256" key="3">
    <source>
        <dbReference type="ARBA" id="ARBA00023015"/>
    </source>
</evidence>
<evidence type="ECO:0000256" key="2">
    <source>
        <dbReference type="ARBA" id="ARBA00022723"/>
    </source>
</evidence>
<dbReference type="CDD" id="cd00067">
    <property type="entry name" value="GAL4"/>
    <property type="match status" value="1"/>
</dbReference>
<feature type="compositionally biased region" description="Basic and acidic residues" evidence="7">
    <location>
        <begin position="13"/>
        <end position="26"/>
    </location>
</feature>
<feature type="compositionally biased region" description="Low complexity" evidence="7">
    <location>
        <begin position="219"/>
        <end position="230"/>
    </location>
</feature>
<accession>A0A5C3QWT4</accession>
<dbReference type="InterPro" id="IPR051089">
    <property type="entry name" value="prtT"/>
</dbReference>
<dbReference type="PROSITE" id="PS00463">
    <property type="entry name" value="ZN2_CY6_FUNGAL_1"/>
    <property type="match status" value="1"/>
</dbReference>
<dbReference type="Pfam" id="PF04082">
    <property type="entry name" value="Fungal_trans"/>
    <property type="match status" value="1"/>
</dbReference>
<keyword evidence="4" id="KW-0238">DNA-binding</keyword>
<feature type="region of interest" description="Disordered" evidence="7">
    <location>
        <begin position="135"/>
        <end position="244"/>
    </location>
</feature>
<dbReference type="InterPro" id="IPR007219">
    <property type="entry name" value="XnlR_reg_dom"/>
</dbReference>
<dbReference type="Gene3D" id="4.10.240.10">
    <property type="entry name" value="Zn(2)-C6 fungal-type DNA-binding domain"/>
    <property type="match status" value="1"/>
</dbReference>
<gene>
    <name evidence="9" type="ORF">BDV98DRAFT_559297</name>
</gene>
<feature type="compositionally biased region" description="Basic and acidic residues" evidence="7">
    <location>
        <begin position="197"/>
        <end position="206"/>
    </location>
</feature>
<evidence type="ECO:0000256" key="4">
    <source>
        <dbReference type="ARBA" id="ARBA00023125"/>
    </source>
</evidence>
<evidence type="ECO:0000256" key="7">
    <source>
        <dbReference type="SAM" id="MobiDB-lite"/>
    </source>
</evidence>
<dbReference type="CDD" id="cd12148">
    <property type="entry name" value="fungal_TF_MHR"/>
    <property type="match status" value="1"/>
</dbReference>
<dbReference type="GO" id="GO:0000981">
    <property type="term" value="F:DNA-binding transcription factor activity, RNA polymerase II-specific"/>
    <property type="evidence" value="ECO:0007669"/>
    <property type="project" value="InterPro"/>
</dbReference>
<dbReference type="Proteomes" id="UP000305067">
    <property type="component" value="Unassembled WGS sequence"/>
</dbReference>